<feature type="compositionally biased region" description="Basic and acidic residues" evidence="1">
    <location>
        <begin position="187"/>
        <end position="197"/>
    </location>
</feature>
<feature type="compositionally biased region" description="Acidic residues" evidence="1">
    <location>
        <begin position="174"/>
        <end position="186"/>
    </location>
</feature>
<proteinExistence type="predicted"/>
<organism evidence="2 3">
    <name type="scientific">Trypanosoma equiperdum</name>
    <dbReference type="NCBI Taxonomy" id="5694"/>
    <lineage>
        <taxon>Eukaryota</taxon>
        <taxon>Discoba</taxon>
        <taxon>Euglenozoa</taxon>
        <taxon>Kinetoplastea</taxon>
        <taxon>Metakinetoplastina</taxon>
        <taxon>Trypanosomatida</taxon>
        <taxon>Trypanosomatidae</taxon>
        <taxon>Trypanosoma</taxon>
    </lineage>
</organism>
<dbReference type="RefSeq" id="XP_067083250.1">
    <property type="nucleotide sequence ID" value="XM_067227149.1"/>
</dbReference>
<protein>
    <submittedName>
        <fullName evidence="2">Uncharacterized protein</fullName>
    </submittedName>
</protein>
<dbReference type="Proteomes" id="UP000195570">
    <property type="component" value="Unassembled WGS sequence"/>
</dbReference>
<feature type="region of interest" description="Disordered" evidence="1">
    <location>
        <begin position="1"/>
        <end position="30"/>
    </location>
</feature>
<dbReference type="AlphaFoldDB" id="A0A1G4IJR9"/>
<keyword evidence="3" id="KW-1185">Reference proteome</keyword>
<feature type="compositionally biased region" description="Low complexity" evidence="1">
    <location>
        <begin position="164"/>
        <end position="173"/>
    </location>
</feature>
<evidence type="ECO:0000256" key="1">
    <source>
        <dbReference type="SAM" id="MobiDB-lite"/>
    </source>
</evidence>
<name>A0A1G4IJR9_TRYEQ</name>
<feature type="compositionally biased region" description="Basic residues" evidence="1">
    <location>
        <begin position="10"/>
        <end position="19"/>
    </location>
</feature>
<dbReference type="GeneID" id="92378314"/>
<feature type="region of interest" description="Disordered" evidence="1">
    <location>
        <begin position="152"/>
        <end position="242"/>
    </location>
</feature>
<dbReference type="VEuPathDB" id="TriTrypDB:TEOVI_000437400"/>
<feature type="region of interest" description="Disordered" evidence="1">
    <location>
        <begin position="44"/>
        <end position="63"/>
    </location>
</feature>
<dbReference type="EMBL" id="CZPT02001910">
    <property type="protein sequence ID" value="SCU72790.1"/>
    <property type="molecule type" value="Genomic_DNA"/>
</dbReference>
<sequence length="242" mass="25903">MRQASAGERRRLKPRRKRSTTSVPCRKPLSERETAELFLSDVAAAGTDGVGPSSSVDQRTLPVDARKKVKKAPVTVTKRGKEKKGAKLNVKVALEEVVAASGPGGITLPLEEGEDDPSVSVEVLQQTAAFLAALTPSRSHRFWACRRVARGEAEGEVDAALEVSSTDSDITDGGTDDSNEEESNDLEDARDSGDCKECPTGSMAGRVTVSKHATKKPNEEAKVTNKNDGGLLFKSNPDIWDD</sequence>
<comment type="caution">
    <text evidence="2">The sequence shown here is derived from an EMBL/GenBank/DDBJ whole genome shotgun (WGS) entry which is preliminary data.</text>
</comment>
<gene>
    <name evidence="2" type="ORF">TEOVI_000437400</name>
</gene>
<reference evidence="2" key="1">
    <citation type="submission" date="2016-09" db="EMBL/GenBank/DDBJ databases">
        <authorList>
            <person name="Hebert L."/>
            <person name="Moumen B."/>
        </authorList>
    </citation>
    <scope>NUCLEOTIDE SEQUENCE [LARGE SCALE GENOMIC DNA]</scope>
    <source>
        <strain evidence="2">OVI</strain>
    </source>
</reference>
<evidence type="ECO:0000313" key="3">
    <source>
        <dbReference type="Proteomes" id="UP000195570"/>
    </source>
</evidence>
<feature type="compositionally biased region" description="Basic and acidic residues" evidence="1">
    <location>
        <begin position="216"/>
        <end position="225"/>
    </location>
</feature>
<accession>A0A1G4IJR9</accession>
<evidence type="ECO:0000313" key="2">
    <source>
        <dbReference type="EMBL" id="SCU72790.1"/>
    </source>
</evidence>